<sequence length="121" mass="13965">MLVLFERFATRLQGLKWPTVLGLMVMLLITAWVFTGASPELQDRWLIPAVLISVWLLLLLSGINMFARIPAMATPEMAWWARVKIRLHRGLYHLFAWFMLLVSLALVVVTFQLAAAWIRMN</sequence>
<reference evidence="2" key="1">
    <citation type="journal article" date="2015" name="Nature">
        <title>Complex archaea that bridge the gap between prokaryotes and eukaryotes.</title>
        <authorList>
            <person name="Spang A."/>
            <person name="Saw J.H."/>
            <person name="Jorgensen S.L."/>
            <person name="Zaremba-Niedzwiedzka K."/>
            <person name="Martijn J."/>
            <person name="Lind A.E."/>
            <person name="van Eijk R."/>
            <person name="Schleper C."/>
            <person name="Guy L."/>
            <person name="Ettema T.J."/>
        </authorList>
    </citation>
    <scope>NUCLEOTIDE SEQUENCE</scope>
</reference>
<evidence type="ECO:0000256" key="1">
    <source>
        <dbReference type="SAM" id="Phobius"/>
    </source>
</evidence>
<evidence type="ECO:0000313" key="2">
    <source>
        <dbReference type="EMBL" id="KKO08910.1"/>
    </source>
</evidence>
<gene>
    <name evidence="2" type="ORF">LCGC14_0040290</name>
</gene>
<accession>A0A0F9VXQ9</accession>
<feature type="transmembrane region" description="Helical" evidence="1">
    <location>
        <begin position="94"/>
        <end position="118"/>
    </location>
</feature>
<feature type="transmembrane region" description="Helical" evidence="1">
    <location>
        <begin position="20"/>
        <end position="39"/>
    </location>
</feature>
<proteinExistence type="predicted"/>
<feature type="transmembrane region" description="Helical" evidence="1">
    <location>
        <begin position="45"/>
        <end position="67"/>
    </location>
</feature>
<keyword evidence="1" id="KW-0812">Transmembrane</keyword>
<dbReference type="AlphaFoldDB" id="A0A0F9VXQ9"/>
<protein>
    <submittedName>
        <fullName evidence="2">Uncharacterized protein</fullName>
    </submittedName>
</protein>
<organism evidence="2">
    <name type="scientific">marine sediment metagenome</name>
    <dbReference type="NCBI Taxonomy" id="412755"/>
    <lineage>
        <taxon>unclassified sequences</taxon>
        <taxon>metagenomes</taxon>
        <taxon>ecological metagenomes</taxon>
    </lineage>
</organism>
<name>A0A0F9VXQ9_9ZZZZ</name>
<keyword evidence="1" id="KW-0472">Membrane</keyword>
<keyword evidence="1" id="KW-1133">Transmembrane helix</keyword>
<dbReference type="EMBL" id="LAZR01000008">
    <property type="protein sequence ID" value="KKO08910.1"/>
    <property type="molecule type" value="Genomic_DNA"/>
</dbReference>
<comment type="caution">
    <text evidence="2">The sequence shown here is derived from an EMBL/GenBank/DDBJ whole genome shotgun (WGS) entry which is preliminary data.</text>
</comment>